<reference evidence="1" key="1">
    <citation type="journal article" date="2020" name="Fungal Divers.">
        <title>Resolving the Mortierellaceae phylogeny through synthesis of multi-gene phylogenetics and phylogenomics.</title>
        <authorList>
            <person name="Vandepol N."/>
            <person name="Liber J."/>
            <person name="Desiro A."/>
            <person name="Na H."/>
            <person name="Kennedy M."/>
            <person name="Barry K."/>
            <person name="Grigoriev I.V."/>
            <person name="Miller A.N."/>
            <person name="O'Donnell K."/>
            <person name="Stajich J.E."/>
            <person name="Bonito G."/>
        </authorList>
    </citation>
    <scope>NUCLEOTIDE SEQUENCE</scope>
    <source>
        <strain evidence="1">NRRL 2769</strain>
    </source>
</reference>
<dbReference type="AlphaFoldDB" id="A0A9P6MCC5"/>
<dbReference type="EMBL" id="JAAAID010005198">
    <property type="protein sequence ID" value="KAF9991471.1"/>
    <property type="molecule type" value="Genomic_DNA"/>
</dbReference>
<keyword evidence="2" id="KW-1185">Reference proteome</keyword>
<name>A0A9P6MCC5_9FUNG</name>
<dbReference type="Proteomes" id="UP000703661">
    <property type="component" value="Unassembled WGS sequence"/>
</dbReference>
<protein>
    <submittedName>
        <fullName evidence="1">Uncharacterized protein</fullName>
    </submittedName>
</protein>
<sequence>MGHLEKFEQNKAEMLKNVKEYTPSFVVRSVASQLSAELKRHYKYGTKTLSEKVEKMIEKGNLPGTQAVDLTSNDPAIHLFVRANAATGRPWRLSPLSKDEHG</sequence>
<gene>
    <name evidence="1" type="ORF">BGZ80_009096</name>
</gene>
<organism evidence="1 2">
    <name type="scientific">Entomortierella chlamydospora</name>
    <dbReference type="NCBI Taxonomy" id="101097"/>
    <lineage>
        <taxon>Eukaryota</taxon>
        <taxon>Fungi</taxon>
        <taxon>Fungi incertae sedis</taxon>
        <taxon>Mucoromycota</taxon>
        <taxon>Mortierellomycotina</taxon>
        <taxon>Mortierellomycetes</taxon>
        <taxon>Mortierellales</taxon>
        <taxon>Mortierellaceae</taxon>
        <taxon>Entomortierella</taxon>
    </lineage>
</organism>
<comment type="caution">
    <text evidence="1">The sequence shown here is derived from an EMBL/GenBank/DDBJ whole genome shotgun (WGS) entry which is preliminary data.</text>
</comment>
<evidence type="ECO:0000313" key="1">
    <source>
        <dbReference type="EMBL" id="KAF9991471.1"/>
    </source>
</evidence>
<proteinExistence type="predicted"/>
<accession>A0A9P6MCC5</accession>
<feature type="non-terminal residue" evidence="1">
    <location>
        <position position="1"/>
    </location>
</feature>
<evidence type="ECO:0000313" key="2">
    <source>
        <dbReference type="Proteomes" id="UP000703661"/>
    </source>
</evidence>